<dbReference type="Proteomes" id="UP000014012">
    <property type="component" value="Unassembled WGS sequence"/>
</dbReference>
<feature type="signal peptide" evidence="2">
    <location>
        <begin position="1"/>
        <end position="28"/>
    </location>
</feature>
<evidence type="ECO:0000259" key="3">
    <source>
        <dbReference type="Pfam" id="PF25917"/>
    </source>
</evidence>
<comment type="similarity">
    <text evidence="1">Belongs to the membrane fusion protein (MFP) (TC 8.A.1) family.</text>
</comment>
<accession>R8AVA7</accession>
<dbReference type="Gene3D" id="2.40.50.100">
    <property type="match status" value="1"/>
</dbReference>
<dbReference type="Pfam" id="PF25917">
    <property type="entry name" value="BSH_RND"/>
    <property type="match status" value="1"/>
</dbReference>
<gene>
    <name evidence="4" type="ORF">PLESHI_02107</name>
</gene>
<dbReference type="GO" id="GO:0015562">
    <property type="term" value="F:efflux transmembrane transporter activity"/>
    <property type="evidence" value="ECO:0007669"/>
    <property type="project" value="TreeGrafter"/>
</dbReference>
<proteinExistence type="inferred from homology"/>
<dbReference type="NCBIfam" id="TIGR01730">
    <property type="entry name" value="RND_mfp"/>
    <property type="match status" value="1"/>
</dbReference>
<evidence type="ECO:0000256" key="2">
    <source>
        <dbReference type="SAM" id="SignalP"/>
    </source>
</evidence>
<evidence type="ECO:0000313" key="5">
    <source>
        <dbReference type="Proteomes" id="UP000014012"/>
    </source>
</evidence>
<dbReference type="InterPro" id="IPR058625">
    <property type="entry name" value="MdtA-like_BSH"/>
</dbReference>
<dbReference type="GO" id="GO:1990281">
    <property type="term" value="C:efflux pump complex"/>
    <property type="evidence" value="ECO:0007669"/>
    <property type="project" value="TreeGrafter"/>
</dbReference>
<reference evidence="4 5" key="1">
    <citation type="journal article" date="2013" name="Genome Announc.">
        <title>Genome Sequence of Plesiomonas shigelloides Strain 302-73 (Serotype O1).</title>
        <authorList>
            <person name="Pique N."/>
            <person name="Aquilini E."/>
            <person name="Alioto T."/>
            <person name="Minana-Galbis D."/>
            <person name="Tomas J.M."/>
        </authorList>
    </citation>
    <scope>NUCLEOTIDE SEQUENCE [LARGE SCALE GENOMIC DNA]</scope>
    <source>
        <strain evidence="4 5">302-73</strain>
    </source>
</reference>
<dbReference type="Gene3D" id="1.10.287.470">
    <property type="entry name" value="Helix hairpin bin"/>
    <property type="match status" value="1"/>
</dbReference>
<dbReference type="SUPFAM" id="SSF111369">
    <property type="entry name" value="HlyD-like secretion proteins"/>
    <property type="match status" value="1"/>
</dbReference>
<evidence type="ECO:0000256" key="1">
    <source>
        <dbReference type="ARBA" id="ARBA00009477"/>
    </source>
</evidence>
<protein>
    <submittedName>
        <fullName evidence="4">Secretion protein HlyD family protein</fullName>
    </submittedName>
</protein>
<sequence>MKVNESIYRCTLMLLLVGSLLHMPSAQATDPLLTSSPVGDSTQTHADNPSRGILVAVEQATLSSELAGRIVEMPLKEGEAFKKGDILVRFDCSIYQAQLAASQAAARAAEAELRQNQQLAQLKSVGRHTVALSSAHLAQAQAESQVYQIQVNRCRITAPFDGQIVKRRAQPFESVAQGSPLLDMVNNRHLEINLLVSSRLLSILKPGLTFTFTPDETGKPLQASITRLGARIDESSQTIGIIGTLNNADPSLMAGMSGTAQILEAK</sequence>
<keyword evidence="5" id="KW-1185">Reference proteome</keyword>
<dbReference type="HOGENOM" id="CLU_018816_5_0_6"/>
<organism evidence="4 5">
    <name type="scientific">Plesiomonas shigelloides 302-73</name>
    <dbReference type="NCBI Taxonomy" id="1315976"/>
    <lineage>
        <taxon>Bacteria</taxon>
        <taxon>Pseudomonadati</taxon>
        <taxon>Pseudomonadota</taxon>
        <taxon>Gammaproteobacteria</taxon>
        <taxon>Enterobacterales</taxon>
        <taxon>Enterobacteriaceae</taxon>
        <taxon>Plesiomonas</taxon>
    </lineage>
</organism>
<dbReference type="AlphaFoldDB" id="R8AVA7"/>
<comment type="caution">
    <text evidence="4">The sequence shown here is derived from an EMBL/GenBank/DDBJ whole genome shotgun (WGS) entry which is preliminary data.</text>
</comment>
<dbReference type="Gene3D" id="2.40.30.170">
    <property type="match status" value="1"/>
</dbReference>
<name>R8AVA7_PLESH</name>
<dbReference type="PANTHER" id="PTHR30469">
    <property type="entry name" value="MULTIDRUG RESISTANCE PROTEIN MDTA"/>
    <property type="match status" value="1"/>
</dbReference>
<feature type="domain" description="Multidrug resistance protein MdtA-like barrel-sandwich hybrid" evidence="3">
    <location>
        <begin position="58"/>
        <end position="170"/>
    </location>
</feature>
<dbReference type="EMBL" id="AQQO01000021">
    <property type="protein sequence ID" value="EON90284.1"/>
    <property type="molecule type" value="Genomic_DNA"/>
</dbReference>
<dbReference type="InterPro" id="IPR006143">
    <property type="entry name" value="RND_pump_MFP"/>
</dbReference>
<dbReference type="PATRIC" id="fig|1315976.3.peg.400"/>
<dbReference type="OrthoDB" id="9778796at2"/>
<dbReference type="PANTHER" id="PTHR30469:SF15">
    <property type="entry name" value="HLYD FAMILY OF SECRETION PROTEINS"/>
    <property type="match status" value="1"/>
</dbReference>
<dbReference type="STRING" id="703.SAMEA2665130_00998"/>
<feature type="chain" id="PRO_5004462292" evidence="2">
    <location>
        <begin position="29"/>
        <end position="266"/>
    </location>
</feature>
<keyword evidence="2" id="KW-0732">Signal</keyword>
<evidence type="ECO:0000313" key="4">
    <source>
        <dbReference type="EMBL" id="EON90284.1"/>
    </source>
</evidence>